<dbReference type="InterPro" id="IPR003789">
    <property type="entry name" value="Asn/Gln_tRNA_amidoTrase-B-like"/>
</dbReference>
<dbReference type="AlphaFoldDB" id="A0AA50CL47"/>
<dbReference type="Gene3D" id="1.10.1510.10">
    <property type="entry name" value="Uncharacterised protein YqeY/AIM41 PF09424, N-terminal domain"/>
    <property type="match status" value="1"/>
</dbReference>
<gene>
    <name evidence="1" type="ORF">Q9313_03260</name>
</gene>
<proteinExistence type="predicted"/>
<dbReference type="Gene3D" id="1.10.10.410">
    <property type="match status" value="1"/>
</dbReference>
<dbReference type="RefSeq" id="WP_134647140.1">
    <property type="nucleotide sequence ID" value="NZ_CP132302.1"/>
</dbReference>
<dbReference type="Pfam" id="PF09424">
    <property type="entry name" value="YqeY"/>
    <property type="match status" value="1"/>
</dbReference>
<name>A0AA50CL47_9HYPH</name>
<dbReference type="Proteomes" id="UP001234585">
    <property type="component" value="Chromosome"/>
</dbReference>
<keyword evidence="2" id="KW-1185">Reference proteome</keyword>
<dbReference type="PANTHER" id="PTHR28055">
    <property type="entry name" value="ALTERED INHERITANCE OF MITOCHONDRIA PROTEIN 41, MITOCHONDRIAL"/>
    <property type="match status" value="1"/>
</dbReference>
<organism evidence="1 2">
    <name type="scientific">Shinella sumterensis</name>
    <dbReference type="NCBI Taxonomy" id="1967501"/>
    <lineage>
        <taxon>Bacteria</taxon>
        <taxon>Pseudomonadati</taxon>
        <taxon>Pseudomonadota</taxon>
        <taxon>Alphaproteobacteria</taxon>
        <taxon>Hyphomicrobiales</taxon>
        <taxon>Rhizobiaceae</taxon>
        <taxon>Shinella</taxon>
    </lineage>
</organism>
<dbReference type="InterPro" id="IPR023168">
    <property type="entry name" value="GatB_Yqey_C_2"/>
</dbReference>
<evidence type="ECO:0000313" key="1">
    <source>
        <dbReference type="EMBL" id="WLR98060.1"/>
    </source>
</evidence>
<reference evidence="1 2" key="1">
    <citation type="submission" date="2023-08" db="EMBL/GenBank/DDBJ databases">
        <title>Pathogen: clinical or host-associated sample.</title>
        <authorList>
            <person name="Hergert J."/>
            <person name="Casey R."/>
            <person name="Wagner J."/>
            <person name="Young E.L."/>
            <person name="Oakeson K.F."/>
        </authorList>
    </citation>
    <scope>NUCLEOTIDE SEQUENCE [LARGE SCALE GENOMIC DNA]</scope>
    <source>
        <strain evidence="1 2">1760953</strain>
    </source>
</reference>
<dbReference type="InterPro" id="IPR042184">
    <property type="entry name" value="YqeY/Aim41_N"/>
</dbReference>
<protein>
    <submittedName>
        <fullName evidence="1">GatB/YqeY domain-containing protein</fullName>
    </submittedName>
</protein>
<dbReference type="GO" id="GO:0016884">
    <property type="term" value="F:carbon-nitrogen ligase activity, with glutamine as amido-N-donor"/>
    <property type="evidence" value="ECO:0007669"/>
    <property type="project" value="InterPro"/>
</dbReference>
<evidence type="ECO:0000313" key="2">
    <source>
        <dbReference type="Proteomes" id="UP001234585"/>
    </source>
</evidence>
<dbReference type="PANTHER" id="PTHR28055:SF1">
    <property type="entry name" value="ALTERED INHERITANCE OF MITOCHONDRIA PROTEIN 41, MITOCHONDRIAL"/>
    <property type="match status" value="1"/>
</dbReference>
<accession>A0AA50CL47</accession>
<dbReference type="EMBL" id="CP132302">
    <property type="protein sequence ID" value="WLR98060.1"/>
    <property type="molecule type" value="Genomic_DNA"/>
</dbReference>
<dbReference type="InterPro" id="IPR019004">
    <property type="entry name" value="YqeY/Aim41"/>
</dbReference>
<dbReference type="SUPFAM" id="SSF89095">
    <property type="entry name" value="GatB/YqeY motif"/>
    <property type="match status" value="1"/>
</dbReference>
<sequence>MREIFANDLKEALKAKDACRVSTLRLIQATLKDRDIANRGAGKGPVEDDEVLQILAKMIKQREESSRIFADNGRPELAAQEQQEIAVIKGFLPEQLSDEKVRELISGVITEIGAQGLRDMGKVMAVLKERYPGQMDFAKASGVVKDLLK</sequence>